<dbReference type="Proteomes" id="UP000267448">
    <property type="component" value="Unassembled WGS sequence"/>
</dbReference>
<proteinExistence type="predicted"/>
<sequence length="253" mass="29500">MRNCTSKPCDIDPKYISFVREYLADYGITEFFYGITIKTKPTTKERFKKLRQRVPNEMLKARYMLCSSKTIMEYRHHYLSHFAASDDGYFEKQKLGLNLLKNADITTAKGQQLQRLRDEYGFKSWGAWRFPIKHNSNWEAVYVFFSDLEQEALKEILQAHKEQIDHQLQLYSSFFNEQCIAQLNPITNFNCLSAKTMQVLQLTAQGHSSDEIGEQLTISESGVNYHQNRLKELFNAKNRAQLVSFAHSLGVLD</sequence>
<dbReference type="AlphaFoldDB" id="A0A431WT82"/>
<dbReference type="PROSITE" id="PS50043">
    <property type="entry name" value="HTH_LUXR_2"/>
    <property type="match status" value="1"/>
</dbReference>
<dbReference type="Gene3D" id="1.10.10.10">
    <property type="entry name" value="Winged helix-like DNA-binding domain superfamily/Winged helix DNA-binding domain"/>
    <property type="match status" value="1"/>
</dbReference>
<evidence type="ECO:0000256" key="2">
    <source>
        <dbReference type="ARBA" id="ARBA00023125"/>
    </source>
</evidence>
<keyword evidence="6" id="KW-1185">Reference proteome</keyword>
<dbReference type="EMBL" id="RXNU01000005">
    <property type="protein sequence ID" value="RTR38663.1"/>
    <property type="molecule type" value="Genomic_DNA"/>
</dbReference>
<evidence type="ECO:0000259" key="4">
    <source>
        <dbReference type="PROSITE" id="PS50043"/>
    </source>
</evidence>
<dbReference type="SMART" id="SM00421">
    <property type="entry name" value="HTH_LUXR"/>
    <property type="match status" value="1"/>
</dbReference>
<keyword evidence="2" id="KW-0238">DNA-binding</keyword>
<evidence type="ECO:0000313" key="6">
    <source>
        <dbReference type="Proteomes" id="UP000267448"/>
    </source>
</evidence>
<gene>
    <name evidence="5" type="ORF">EKG38_10815</name>
</gene>
<dbReference type="GO" id="GO:0006355">
    <property type="term" value="P:regulation of DNA-templated transcription"/>
    <property type="evidence" value="ECO:0007669"/>
    <property type="project" value="InterPro"/>
</dbReference>
<dbReference type="PANTHER" id="PTHR44688">
    <property type="entry name" value="DNA-BINDING TRANSCRIPTIONAL ACTIVATOR DEVR_DOSR"/>
    <property type="match status" value="1"/>
</dbReference>
<organism evidence="5 6">
    <name type="scientific">Shewanella canadensis</name>
    <dbReference type="NCBI Taxonomy" id="271096"/>
    <lineage>
        <taxon>Bacteria</taxon>
        <taxon>Pseudomonadati</taxon>
        <taxon>Pseudomonadota</taxon>
        <taxon>Gammaproteobacteria</taxon>
        <taxon>Alteromonadales</taxon>
        <taxon>Shewanellaceae</taxon>
        <taxon>Shewanella</taxon>
    </lineage>
</organism>
<accession>A0A431WT82</accession>
<evidence type="ECO:0000256" key="3">
    <source>
        <dbReference type="ARBA" id="ARBA00023163"/>
    </source>
</evidence>
<dbReference type="PANTHER" id="PTHR44688:SF16">
    <property type="entry name" value="DNA-BINDING TRANSCRIPTIONAL ACTIVATOR DEVR_DOSR"/>
    <property type="match status" value="1"/>
</dbReference>
<dbReference type="GO" id="GO:0003677">
    <property type="term" value="F:DNA binding"/>
    <property type="evidence" value="ECO:0007669"/>
    <property type="project" value="UniProtKB-KW"/>
</dbReference>
<reference evidence="5 6" key="1">
    <citation type="submission" date="2018-12" db="EMBL/GenBank/DDBJ databases">
        <authorList>
            <person name="Yu L."/>
        </authorList>
    </citation>
    <scope>NUCLEOTIDE SEQUENCE [LARGE SCALE GENOMIC DNA]</scope>
    <source>
        <strain evidence="5 6">HAW-EB2</strain>
    </source>
</reference>
<dbReference type="OrthoDB" id="9782655at2"/>
<protein>
    <submittedName>
        <fullName evidence="5">LuxR family transcriptional regulator</fullName>
    </submittedName>
</protein>
<dbReference type="InterPro" id="IPR036388">
    <property type="entry name" value="WH-like_DNA-bd_sf"/>
</dbReference>
<keyword evidence="3" id="KW-0804">Transcription</keyword>
<evidence type="ECO:0000313" key="5">
    <source>
        <dbReference type="EMBL" id="RTR38663.1"/>
    </source>
</evidence>
<keyword evidence="1" id="KW-0805">Transcription regulation</keyword>
<dbReference type="CDD" id="cd06170">
    <property type="entry name" value="LuxR_C_like"/>
    <property type="match status" value="1"/>
</dbReference>
<evidence type="ECO:0000256" key="1">
    <source>
        <dbReference type="ARBA" id="ARBA00023015"/>
    </source>
</evidence>
<dbReference type="RefSeq" id="WP_126520279.1">
    <property type="nucleotide sequence ID" value="NZ_RXNU01000005.1"/>
</dbReference>
<comment type="caution">
    <text evidence="5">The sequence shown here is derived from an EMBL/GenBank/DDBJ whole genome shotgun (WGS) entry which is preliminary data.</text>
</comment>
<feature type="domain" description="HTH luxR-type" evidence="4">
    <location>
        <begin position="185"/>
        <end position="250"/>
    </location>
</feature>
<dbReference type="InterPro" id="IPR016032">
    <property type="entry name" value="Sig_transdc_resp-reg_C-effctor"/>
</dbReference>
<dbReference type="InterPro" id="IPR000792">
    <property type="entry name" value="Tscrpt_reg_LuxR_C"/>
</dbReference>
<dbReference type="SUPFAM" id="SSF46894">
    <property type="entry name" value="C-terminal effector domain of the bipartite response regulators"/>
    <property type="match status" value="1"/>
</dbReference>
<dbReference type="Pfam" id="PF00196">
    <property type="entry name" value="GerE"/>
    <property type="match status" value="1"/>
</dbReference>
<name>A0A431WT82_9GAMM</name>